<keyword evidence="3 6" id="KW-0238">DNA-binding</keyword>
<dbReference type="GO" id="GO:0003700">
    <property type="term" value="F:DNA-binding transcription factor activity"/>
    <property type="evidence" value="ECO:0007669"/>
    <property type="project" value="InterPro"/>
</dbReference>
<gene>
    <name evidence="6" type="ORF">SAMN04488134_103279</name>
</gene>
<dbReference type="CDD" id="cd05466">
    <property type="entry name" value="PBP2_LTTR_substrate"/>
    <property type="match status" value="1"/>
</dbReference>
<dbReference type="PRINTS" id="PR00039">
    <property type="entry name" value="HTHLYSR"/>
</dbReference>
<dbReference type="PROSITE" id="PS50931">
    <property type="entry name" value="HTH_LYSR"/>
    <property type="match status" value="1"/>
</dbReference>
<evidence type="ECO:0000313" key="6">
    <source>
        <dbReference type="EMBL" id="SEO07000.1"/>
    </source>
</evidence>
<dbReference type="Gene3D" id="1.10.10.10">
    <property type="entry name" value="Winged helix-like DNA-binding domain superfamily/Winged helix DNA-binding domain"/>
    <property type="match status" value="1"/>
</dbReference>
<dbReference type="SUPFAM" id="SSF53850">
    <property type="entry name" value="Periplasmic binding protein-like II"/>
    <property type="match status" value="1"/>
</dbReference>
<evidence type="ECO:0000259" key="5">
    <source>
        <dbReference type="PROSITE" id="PS50931"/>
    </source>
</evidence>
<dbReference type="InterPro" id="IPR036388">
    <property type="entry name" value="WH-like_DNA-bd_sf"/>
</dbReference>
<dbReference type="InterPro" id="IPR005119">
    <property type="entry name" value="LysR_subst-bd"/>
</dbReference>
<dbReference type="PANTHER" id="PTHR30126">
    <property type="entry name" value="HTH-TYPE TRANSCRIPTIONAL REGULATOR"/>
    <property type="match status" value="1"/>
</dbReference>
<protein>
    <submittedName>
        <fullName evidence="6">DNA-binding transcriptional regulator, LysR family</fullName>
    </submittedName>
</protein>
<keyword evidence="4" id="KW-0804">Transcription</keyword>
<dbReference type="Proteomes" id="UP000199300">
    <property type="component" value="Unassembled WGS sequence"/>
</dbReference>
<sequence>MELRHLITFKTIVESGGFKKAADHLGYAQSSVTSHIKELERELGKPLFDRLGKKISLTETGEVFLPYARKMIALSSQSMEAIQSEHMPQGSLVIGVSESLLIYWLPTVISTFRKKYPMVDITVKALKYPNIANQLKEGEIDFAVLVELPDWHAPSLSLKQLGKEALLMVTAAHHPPQPNQTMLVTEYTCSWRPVIDTYMKAFYVDKLSQVELPSVAAIKQCVLAGLGIAMLPRFVIEEELAQGVLQLVTPDEPQEELGIYTAIHKDKWVSSKLQLFFELLETHANWRADNTKPIMCLKGQ</sequence>
<dbReference type="RefSeq" id="WP_091496207.1">
    <property type="nucleotide sequence ID" value="NZ_FODJ01000003.1"/>
</dbReference>
<dbReference type="FunFam" id="1.10.10.10:FF:000001">
    <property type="entry name" value="LysR family transcriptional regulator"/>
    <property type="match status" value="1"/>
</dbReference>
<dbReference type="STRING" id="872970.SAMN04488134_103279"/>
<name>A0A1H8LPH1_9BACI</name>
<dbReference type="EMBL" id="FODJ01000003">
    <property type="protein sequence ID" value="SEO07000.1"/>
    <property type="molecule type" value="Genomic_DNA"/>
</dbReference>
<evidence type="ECO:0000256" key="1">
    <source>
        <dbReference type="ARBA" id="ARBA00009437"/>
    </source>
</evidence>
<dbReference type="GO" id="GO:0000976">
    <property type="term" value="F:transcription cis-regulatory region binding"/>
    <property type="evidence" value="ECO:0007669"/>
    <property type="project" value="TreeGrafter"/>
</dbReference>
<dbReference type="Gene3D" id="3.40.190.290">
    <property type="match status" value="1"/>
</dbReference>
<dbReference type="SUPFAM" id="SSF46785">
    <property type="entry name" value="Winged helix' DNA-binding domain"/>
    <property type="match status" value="1"/>
</dbReference>
<accession>A0A1H8LPH1</accession>
<keyword evidence="2" id="KW-0805">Transcription regulation</keyword>
<comment type="similarity">
    <text evidence="1">Belongs to the LysR transcriptional regulatory family.</text>
</comment>
<dbReference type="InterPro" id="IPR036390">
    <property type="entry name" value="WH_DNA-bd_sf"/>
</dbReference>
<dbReference type="AlphaFoldDB" id="A0A1H8LPH1"/>
<evidence type="ECO:0000256" key="3">
    <source>
        <dbReference type="ARBA" id="ARBA00023125"/>
    </source>
</evidence>
<dbReference type="Pfam" id="PF00126">
    <property type="entry name" value="HTH_1"/>
    <property type="match status" value="1"/>
</dbReference>
<dbReference type="InterPro" id="IPR000847">
    <property type="entry name" value="LysR_HTH_N"/>
</dbReference>
<feature type="domain" description="HTH lysR-type" evidence="5">
    <location>
        <begin position="1"/>
        <end position="58"/>
    </location>
</feature>
<evidence type="ECO:0000313" key="7">
    <source>
        <dbReference type="Proteomes" id="UP000199300"/>
    </source>
</evidence>
<dbReference type="PANTHER" id="PTHR30126:SF100">
    <property type="entry name" value="LYSR-FAMILY TRANSCRIPTIONAL REGULATOR"/>
    <property type="match status" value="1"/>
</dbReference>
<evidence type="ECO:0000256" key="4">
    <source>
        <dbReference type="ARBA" id="ARBA00023163"/>
    </source>
</evidence>
<reference evidence="6 7" key="1">
    <citation type="submission" date="2016-10" db="EMBL/GenBank/DDBJ databases">
        <authorList>
            <person name="de Groot N.N."/>
        </authorList>
    </citation>
    <scope>NUCLEOTIDE SEQUENCE [LARGE SCALE GENOMIC DNA]</scope>
    <source>
        <strain evidence="6 7">CGMCC 1.10434</strain>
    </source>
</reference>
<dbReference type="OrthoDB" id="9803735at2"/>
<organism evidence="6 7">
    <name type="scientific">Amphibacillus marinus</name>
    <dbReference type="NCBI Taxonomy" id="872970"/>
    <lineage>
        <taxon>Bacteria</taxon>
        <taxon>Bacillati</taxon>
        <taxon>Bacillota</taxon>
        <taxon>Bacilli</taxon>
        <taxon>Bacillales</taxon>
        <taxon>Bacillaceae</taxon>
        <taxon>Amphibacillus</taxon>
    </lineage>
</organism>
<proteinExistence type="inferred from homology"/>
<dbReference type="Pfam" id="PF03466">
    <property type="entry name" value="LysR_substrate"/>
    <property type="match status" value="1"/>
</dbReference>
<evidence type="ECO:0000256" key="2">
    <source>
        <dbReference type="ARBA" id="ARBA00023015"/>
    </source>
</evidence>
<keyword evidence="7" id="KW-1185">Reference proteome</keyword>